<dbReference type="CDD" id="cd01146">
    <property type="entry name" value="FhuD"/>
    <property type="match status" value="1"/>
</dbReference>
<dbReference type="PANTHER" id="PTHR30532">
    <property type="entry name" value="IRON III DICITRATE-BINDING PERIPLASMIC PROTEIN"/>
    <property type="match status" value="1"/>
</dbReference>
<evidence type="ECO:0000256" key="1">
    <source>
        <dbReference type="ARBA" id="ARBA00004196"/>
    </source>
</evidence>
<dbReference type="PROSITE" id="PS50983">
    <property type="entry name" value="FE_B12_PBP"/>
    <property type="match status" value="1"/>
</dbReference>
<keyword evidence="4 6" id="KW-0732">Signal</keyword>
<reference evidence="8" key="1">
    <citation type="submission" date="2021-04" db="EMBL/GenBank/DDBJ databases">
        <title>Pseudonocardia sp. nov., isolated from sandy soil of mangrove forest.</title>
        <authorList>
            <person name="Zan Z."/>
            <person name="Huang R."/>
            <person name="Liu W."/>
        </authorList>
    </citation>
    <scope>NUCLEOTIDE SEQUENCE</scope>
    <source>
        <strain evidence="8">S2-4</strain>
    </source>
</reference>
<evidence type="ECO:0000259" key="7">
    <source>
        <dbReference type="PROSITE" id="PS50983"/>
    </source>
</evidence>
<comment type="similarity">
    <text evidence="2">Belongs to the bacterial solute-binding protein 8 family.</text>
</comment>
<sequence length="340" mass="36030">MIAHRRRFGWLTACVSASVLLLTACGGGGGTAEPAAPGAGGEAGGAFPVSIEHDYGTTEIPSRPQRVVSLGYTDQDPILALDVVPVAIREWSGNKPSATWEWAQDKLQGQQPQVLNGATIDPETVAALAPDLIVAITAGLTQEEYDTFSRIAPTIIQPKGGIPYATAWQDATRLVGQALGKSEQAEQQVTDLEARFEEAKAAHPQLAGKKTMVAGVSTGGANWFAYSSQDSRGRFFTSLGMTVPPEIDQLAGTSFYTEISLEQLDLLDQNDVVAWMDVTNGAPESRIENVPGHDRLTVFQQDRIVQLTDVEANAMGFSSVLSLPALLDSVPPKMAAALGG</sequence>
<feature type="signal peptide" evidence="6">
    <location>
        <begin position="1"/>
        <end position="24"/>
    </location>
</feature>
<dbReference type="Gene3D" id="3.40.50.1980">
    <property type="entry name" value="Nitrogenase molybdenum iron protein domain"/>
    <property type="match status" value="2"/>
</dbReference>
<dbReference type="InterPro" id="IPR051313">
    <property type="entry name" value="Bact_iron-sidero_bind"/>
</dbReference>
<keyword evidence="5" id="KW-0175">Coiled coil</keyword>
<feature type="coiled-coil region" evidence="5">
    <location>
        <begin position="175"/>
        <end position="202"/>
    </location>
</feature>
<dbReference type="EMBL" id="JAGSOV010000046">
    <property type="protein sequence ID" value="MCO1657872.1"/>
    <property type="molecule type" value="Genomic_DNA"/>
</dbReference>
<dbReference type="PROSITE" id="PS51257">
    <property type="entry name" value="PROKAR_LIPOPROTEIN"/>
    <property type="match status" value="1"/>
</dbReference>
<dbReference type="Proteomes" id="UP001165283">
    <property type="component" value="Unassembled WGS sequence"/>
</dbReference>
<evidence type="ECO:0000256" key="5">
    <source>
        <dbReference type="SAM" id="Coils"/>
    </source>
</evidence>
<dbReference type="SUPFAM" id="SSF53807">
    <property type="entry name" value="Helical backbone' metal receptor"/>
    <property type="match status" value="1"/>
</dbReference>
<keyword evidence="9" id="KW-1185">Reference proteome</keyword>
<comment type="subcellular location">
    <subcellularLocation>
        <location evidence="1">Cell envelope</location>
    </subcellularLocation>
</comment>
<gene>
    <name evidence="8" type="ORF">KDL28_22675</name>
</gene>
<dbReference type="Pfam" id="PF01497">
    <property type="entry name" value="Peripla_BP_2"/>
    <property type="match status" value="1"/>
</dbReference>
<evidence type="ECO:0000256" key="3">
    <source>
        <dbReference type="ARBA" id="ARBA00022448"/>
    </source>
</evidence>
<dbReference type="PANTHER" id="PTHR30532:SF24">
    <property type="entry name" value="FERRIC ENTEROBACTIN-BINDING PERIPLASMIC PROTEIN FEPB"/>
    <property type="match status" value="1"/>
</dbReference>
<dbReference type="RefSeq" id="WP_252441508.1">
    <property type="nucleotide sequence ID" value="NZ_JAGSOV010000046.1"/>
</dbReference>
<keyword evidence="3" id="KW-0813">Transport</keyword>
<accession>A0ABT1A4D4</accession>
<comment type="caution">
    <text evidence="8">The sequence shown here is derived from an EMBL/GenBank/DDBJ whole genome shotgun (WGS) entry which is preliminary data.</text>
</comment>
<protein>
    <submittedName>
        <fullName evidence="8">Iron-siderophore ABC transporter substrate-binding protein</fullName>
    </submittedName>
</protein>
<feature type="domain" description="Fe/B12 periplasmic-binding" evidence="7">
    <location>
        <begin position="66"/>
        <end position="338"/>
    </location>
</feature>
<evidence type="ECO:0000313" key="8">
    <source>
        <dbReference type="EMBL" id="MCO1657872.1"/>
    </source>
</evidence>
<evidence type="ECO:0000313" key="9">
    <source>
        <dbReference type="Proteomes" id="UP001165283"/>
    </source>
</evidence>
<dbReference type="InterPro" id="IPR002491">
    <property type="entry name" value="ABC_transptr_periplasmic_BD"/>
</dbReference>
<evidence type="ECO:0000256" key="6">
    <source>
        <dbReference type="SAM" id="SignalP"/>
    </source>
</evidence>
<evidence type="ECO:0000256" key="2">
    <source>
        <dbReference type="ARBA" id="ARBA00008814"/>
    </source>
</evidence>
<proteinExistence type="inferred from homology"/>
<organism evidence="8 9">
    <name type="scientific">Pseudonocardia humida</name>
    <dbReference type="NCBI Taxonomy" id="2800819"/>
    <lineage>
        <taxon>Bacteria</taxon>
        <taxon>Bacillati</taxon>
        <taxon>Actinomycetota</taxon>
        <taxon>Actinomycetes</taxon>
        <taxon>Pseudonocardiales</taxon>
        <taxon>Pseudonocardiaceae</taxon>
        <taxon>Pseudonocardia</taxon>
    </lineage>
</organism>
<feature type="chain" id="PRO_5045446056" evidence="6">
    <location>
        <begin position="25"/>
        <end position="340"/>
    </location>
</feature>
<name>A0ABT1A4D4_9PSEU</name>
<evidence type="ECO:0000256" key="4">
    <source>
        <dbReference type="ARBA" id="ARBA00022729"/>
    </source>
</evidence>